<gene>
    <name evidence="6" type="ORF">N8A98_15635</name>
</gene>
<dbReference type="InterPro" id="IPR015168">
    <property type="entry name" value="SsuA/THI5"/>
</dbReference>
<evidence type="ECO:0000256" key="4">
    <source>
        <dbReference type="SAM" id="SignalP"/>
    </source>
</evidence>
<feature type="signal peptide" evidence="4">
    <location>
        <begin position="1"/>
        <end position="22"/>
    </location>
</feature>
<organism evidence="6 7">
    <name type="scientific">Devosia neptuniae</name>
    <dbReference type="NCBI Taxonomy" id="191302"/>
    <lineage>
        <taxon>Bacteria</taxon>
        <taxon>Pseudomonadati</taxon>
        <taxon>Pseudomonadota</taxon>
        <taxon>Alphaproteobacteria</taxon>
        <taxon>Hyphomicrobiales</taxon>
        <taxon>Devosiaceae</taxon>
        <taxon>Devosia</taxon>
    </lineage>
</organism>
<comment type="subcellular location">
    <subcellularLocation>
        <location evidence="1">Periplasm</location>
    </subcellularLocation>
</comment>
<evidence type="ECO:0000313" key="6">
    <source>
        <dbReference type="EMBL" id="UXN68678.1"/>
    </source>
</evidence>
<evidence type="ECO:0000256" key="1">
    <source>
        <dbReference type="ARBA" id="ARBA00004418"/>
    </source>
</evidence>
<dbReference type="PANTHER" id="PTHR30024">
    <property type="entry name" value="ALIPHATIC SULFONATES-BINDING PROTEIN-RELATED"/>
    <property type="match status" value="1"/>
</dbReference>
<keyword evidence="7" id="KW-1185">Reference proteome</keyword>
<dbReference type="PANTHER" id="PTHR30024:SF47">
    <property type="entry name" value="TAURINE-BINDING PERIPLASMIC PROTEIN"/>
    <property type="match status" value="1"/>
</dbReference>
<reference evidence="6 7" key="1">
    <citation type="submission" date="2022-09" db="EMBL/GenBank/DDBJ databases">
        <title>Interaction between co-microsymbionts with complementary sets of symbiotic genes in legume-rhizobium systems.</title>
        <authorList>
            <person name="Safronova V."/>
            <person name="Sazanova A."/>
            <person name="Afonin A."/>
            <person name="Chirak E."/>
        </authorList>
    </citation>
    <scope>NUCLEOTIDE SEQUENCE [LARGE SCALE GENOMIC DNA]</scope>
    <source>
        <strain evidence="6 7">A18/4-1</strain>
    </source>
</reference>
<protein>
    <submittedName>
        <fullName evidence="6">ABC transporter substrate-binding protein</fullName>
    </submittedName>
</protein>
<dbReference type="Proteomes" id="UP001061862">
    <property type="component" value="Chromosome"/>
</dbReference>
<dbReference type="EMBL" id="CP104965">
    <property type="protein sequence ID" value="UXN68678.1"/>
    <property type="molecule type" value="Genomic_DNA"/>
</dbReference>
<proteinExistence type="inferred from homology"/>
<dbReference type="RefSeq" id="WP_262166632.1">
    <property type="nucleotide sequence ID" value="NZ_CP104965.1"/>
</dbReference>
<dbReference type="SUPFAM" id="SSF53850">
    <property type="entry name" value="Periplasmic binding protein-like II"/>
    <property type="match status" value="1"/>
</dbReference>
<evidence type="ECO:0000256" key="2">
    <source>
        <dbReference type="ARBA" id="ARBA00010742"/>
    </source>
</evidence>
<dbReference type="Gene3D" id="3.40.190.10">
    <property type="entry name" value="Periplasmic binding protein-like II"/>
    <property type="match status" value="2"/>
</dbReference>
<evidence type="ECO:0000259" key="5">
    <source>
        <dbReference type="Pfam" id="PF09084"/>
    </source>
</evidence>
<dbReference type="Pfam" id="PF09084">
    <property type="entry name" value="NMT1"/>
    <property type="match status" value="1"/>
</dbReference>
<keyword evidence="3 4" id="KW-0732">Signal</keyword>
<feature type="chain" id="PRO_5046132946" evidence="4">
    <location>
        <begin position="23"/>
        <end position="337"/>
    </location>
</feature>
<name>A0ABY6CA34_9HYPH</name>
<feature type="domain" description="SsuA/THI5-like" evidence="5">
    <location>
        <begin position="44"/>
        <end position="249"/>
    </location>
</feature>
<sequence length="337" mass="35555">MNLKLLGGLAAAFLLSTLAAQAQPFRLIVTDLETPLVPNSVMDLALQEGYFEREGVEVELVRVQQTPSALAALQAGEGEMANIGTDALLLLVAGGATDLRAVVSPNKSLPFLIAAKDSIATPADLAGKSFGIGRPGSLDQSLSTRVLQAADVDTDTLEFVALGQPNVRAQALVAGQVDATTMSIGTWSAMADTTGLHVLIDQDAYYAAAPVVSKVNIVTQKVLDERAEDVKKVITALVKASRDFAADPAVWAAAMHKARPDIDLATLQALGTSFAKGWSVNGGLNKDELNYTTTALYQGEDFATVRKVELAEWTDFSILDAVLAELGPDSTMDNVTR</sequence>
<evidence type="ECO:0000256" key="3">
    <source>
        <dbReference type="ARBA" id="ARBA00022729"/>
    </source>
</evidence>
<accession>A0ABY6CA34</accession>
<comment type="similarity">
    <text evidence="2">Belongs to the bacterial solute-binding protein SsuA/TauA family.</text>
</comment>
<evidence type="ECO:0000313" key="7">
    <source>
        <dbReference type="Proteomes" id="UP001061862"/>
    </source>
</evidence>